<proteinExistence type="predicted"/>
<dbReference type="GO" id="GO:0005975">
    <property type="term" value="P:carbohydrate metabolic process"/>
    <property type="evidence" value="ECO:0007669"/>
    <property type="project" value="UniProtKB-ARBA"/>
</dbReference>
<feature type="domain" description="DUF11" evidence="5">
    <location>
        <begin position="159"/>
        <end position="284"/>
    </location>
</feature>
<dbReference type="RefSeq" id="WP_185042471.1">
    <property type="nucleotide sequence ID" value="NZ_BAABFG010000005.1"/>
</dbReference>
<dbReference type="EMBL" id="JACHNB010000001">
    <property type="protein sequence ID" value="MBB4742052.1"/>
    <property type="molecule type" value="Genomic_DNA"/>
</dbReference>
<comment type="caution">
    <text evidence="7">The sequence shown here is derived from an EMBL/GenBank/DDBJ whole genome shotgun (WGS) entry which is preliminary data.</text>
</comment>
<evidence type="ECO:0000313" key="8">
    <source>
        <dbReference type="Proteomes" id="UP000546162"/>
    </source>
</evidence>
<keyword evidence="2" id="KW-0964">Secreted</keyword>
<dbReference type="InterPro" id="IPR013783">
    <property type="entry name" value="Ig-like_fold"/>
</dbReference>
<dbReference type="SUPFAM" id="SSF117074">
    <property type="entry name" value="Hypothetical protein PA1324"/>
    <property type="match status" value="1"/>
</dbReference>
<evidence type="ECO:0000256" key="1">
    <source>
        <dbReference type="ARBA" id="ARBA00004613"/>
    </source>
</evidence>
<evidence type="ECO:0000256" key="2">
    <source>
        <dbReference type="ARBA" id="ARBA00022525"/>
    </source>
</evidence>
<evidence type="ECO:0000256" key="4">
    <source>
        <dbReference type="SAM" id="SignalP"/>
    </source>
</evidence>
<dbReference type="Proteomes" id="UP000546162">
    <property type="component" value="Unassembled WGS sequence"/>
</dbReference>
<organism evidence="7 8">
    <name type="scientific">Actinoplanes octamycinicus</name>
    <dbReference type="NCBI Taxonomy" id="135948"/>
    <lineage>
        <taxon>Bacteria</taxon>
        <taxon>Bacillati</taxon>
        <taxon>Actinomycetota</taxon>
        <taxon>Actinomycetes</taxon>
        <taxon>Micromonosporales</taxon>
        <taxon>Micromonosporaceae</taxon>
        <taxon>Actinoplanes</taxon>
    </lineage>
</organism>
<comment type="subcellular location">
    <subcellularLocation>
        <location evidence="1">Secreted</location>
    </subcellularLocation>
</comment>
<evidence type="ECO:0000313" key="7">
    <source>
        <dbReference type="EMBL" id="MBB4742052.1"/>
    </source>
</evidence>
<dbReference type="GO" id="GO:0005576">
    <property type="term" value="C:extracellular region"/>
    <property type="evidence" value="ECO:0007669"/>
    <property type="project" value="UniProtKB-SubCell"/>
</dbReference>
<dbReference type="Gene3D" id="2.60.40.10">
    <property type="entry name" value="Immunoglobulins"/>
    <property type="match status" value="3"/>
</dbReference>
<evidence type="ECO:0000256" key="3">
    <source>
        <dbReference type="ARBA" id="ARBA00022729"/>
    </source>
</evidence>
<protein>
    <submittedName>
        <fullName evidence="7">Putative repeat protein (TIGR01451 family)</fullName>
    </submittedName>
</protein>
<reference evidence="7 8" key="1">
    <citation type="submission" date="2020-08" db="EMBL/GenBank/DDBJ databases">
        <title>Sequencing the genomes of 1000 actinobacteria strains.</title>
        <authorList>
            <person name="Klenk H.-P."/>
        </authorList>
    </citation>
    <scope>NUCLEOTIDE SEQUENCE [LARGE SCALE GENOMIC DNA]</scope>
    <source>
        <strain evidence="7 8">DSM 45809</strain>
    </source>
</reference>
<name>A0A7W7M9L7_9ACTN</name>
<dbReference type="InterPro" id="IPR033764">
    <property type="entry name" value="Sdr_B"/>
</dbReference>
<keyword evidence="8" id="KW-1185">Reference proteome</keyword>
<evidence type="ECO:0000259" key="6">
    <source>
        <dbReference type="Pfam" id="PF17210"/>
    </source>
</evidence>
<accession>A0A7W7M9L7</accession>
<dbReference type="Pfam" id="PF01345">
    <property type="entry name" value="DUF11"/>
    <property type="match status" value="2"/>
</dbReference>
<dbReference type="AlphaFoldDB" id="A0A7W7M9L7"/>
<feature type="signal peptide" evidence="4">
    <location>
        <begin position="1"/>
        <end position="25"/>
    </location>
</feature>
<feature type="domain" description="DUF11" evidence="5">
    <location>
        <begin position="32"/>
        <end position="150"/>
    </location>
</feature>
<evidence type="ECO:0000259" key="5">
    <source>
        <dbReference type="Pfam" id="PF01345"/>
    </source>
</evidence>
<keyword evidence="3 4" id="KW-0732">Signal</keyword>
<sequence length="405" mass="40390">MLRNLSLAGALALLGILLPAAPAGAAPARANLVLTMTADPASVPAPGGGTTLTVDLRNDGSRAAQSAVVRFALPAGAEFATDGATVPAGWTCDLPAATCGHTPLAAATVAPTLRLPLVLPAGTAGDTGTVTATVSGGPESSTADNSARAVIGYVAGVADLAVDPAGTAQELLPGEQARLTTTVRNSGNVVSGDLTVVAAVPAGMTGAEPWSDGWECTSGDGATDGSAGWRCSHAPLLPGQVSEPVTFAATLTGLAPGDSSALTATVSTTVPETTLANNTARTSVAVIAGAVVRGTVWFDANYNGVRDAGESGPPTGIEAVTVLPETAGEPGYAATVEADGTYRAYVRAGAYRVEFQVRNPYEFIDSPDSDLADHWNDTGGWTNLGHTAWFTVATGGEVVLDAGVN</sequence>
<gene>
    <name evidence="7" type="ORF">BJY16_005511</name>
</gene>
<dbReference type="InterPro" id="IPR001434">
    <property type="entry name" value="OmcB-like_DUF11"/>
</dbReference>
<feature type="domain" description="SD-repeat containing protein B" evidence="6">
    <location>
        <begin position="295"/>
        <end position="395"/>
    </location>
</feature>
<dbReference type="Pfam" id="PF17210">
    <property type="entry name" value="SdrD_B"/>
    <property type="match status" value="1"/>
</dbReference>
<feature type="chain" id="PRO_5031400655" evidence="4">
    <location>
        <begin position="26"/>
        <end position="405"/>
    </location>
</feature>